<evidence type="ECO:0000313" key="2">
    <source>
        <dbReference type="Proteomes" id="UP001589906"/>
    </source>
</evidence>
<name>A0ABV6R105_9CAUL</name>
<dbReference type="EMBL" id="JBHLSW010000003">
    <property type="protein sequence ID" value="MFC0633300.1"/>
    <property type="molecule type" value="Genomic_DNA"/>
</dbReference>
<accession>A0ABV6R105</accession>
<reference evidence="1 2" key="1">
    <citation type="submission" date="2024-09" db="EMBL/GenBank/DDBJ databases">
        <authorList>
            <person name="Sun Q."/>
            <person name="Mori K."/>
        </authorList>
    </citation>
    <scope>NUCLEOTIDE SEQUENCE [LARGE SCALE GENOMIC DNA]</scope>
    <source>
        <strain evidence="1 2">NCAIM B.02621</strain>
    </source>
</reference>
<organism evidence="1 2">
    <name type="scientific">Brevundimonas balnearis</name>
    <dbReference type="NCBI Taxonomy" id="1572858"/>
    <lineage>
        <taxon>Bacteria</taxon>
        <taxon>Pseudomonadati</taxon>
        <taxon>Pseudomonadota</taxon>
        <taxon>Alphaproteobacteria</taxon>
        <taxon>Caulobacterales</taxon>
        <taxon>Caulobacteraceae</taxon>
        <taxon>Brevundimonas</taxon>
    </lineage>
</organism>
<protein>
    <submittedName>
        <fullName evidence="1">Uncharacterized protein</fullName>
    </submittedName>
</protein>
<dbReference type="RefSeq" id="WP_376835023.1">
    <property type="nucleotide sequence ID" value="NZ_JBHLSW010000003.1"/>
</dbReference>
<evidence type="ECO:0000313" key="1">
    <source>
        <dbReference type="EMBL" id="MFC0633300.1"/>
    </source>
</evidence>
<gene>
    <name evidence="1" type="ORF">ACFFGE_05325</name>
</gene>
<sequence>MIFRIVDDVTGDIILSVTAPRVEMAARYLKPGQSLITDTGPAMINTAALKVEGGVIVRRGAPDADPMAGEGLAVTFISADH</sequence>
<comment type="caution">
    <text evidence="1">The sequence shown here is derived from an EMBL/GenBank/DDBJ whole genome shotgun (WGS) entry which is preliminary data.</text>
</comment>
<keyword evidence="2" id="KW-1185">Reference proteome</keyword>
<dbReference type="Proteomes" id="UP001589906">
    <property type="component" value="Unassembled WGS sequence"/>
</dbReference>
<proteinExistence type="predicted"/>